<dbReference type="OrthoDB" id="90621at2"/>
<dbReference type="InterPro" id="IPR005546">
    <property type="entry name" value="Autotransporte_beta"/>
</dbReference>
<feature type="chain" id="PRO_5008089209" description="Autotransporter domain-containing protein" evidence="8">
    <location>
        <begin position="28"/>
        <end position="1517"/>
    </location>
</feature>
<dbReference type="GO" id="GO:0005576">
    <property type="term" value="C:extracellular region"/>
    <property type="evidence" value="ECO:0007669"/>
    <property type="project" value="UniProtKB-SubCell"/>
</dbReference>
<evidence type="ECO:0000256" key="4">
    <source>
        <dbReference type="ARBA" id="ARBA00022525"/>
    </source>
</evidence>
<dbReference type="Gene3D" id="2.160.20.20">
    <property type="match status" value="1"/>
</dbReference>
<name>A0A178IP98_9BACT</name>
<dbReference type="EMBL" id="LRRQ01000042">
    <property type="protein sequence ID" value="OAM91059.1"/>
    <property type="molecule type" value="Genomic_DNA"/>
</dbReference>
<evidence type="ECO:0000256" key="1">
    <source>
        <dbReference type="ARBA" id="ARBA00004196"/>
    </source>
</evidence>
<dbReference type="Pfam" id="PF12951">
    <property type="entry name" value="PATR"/>
    <property type="match status" value="2"/>
</dbReference>
<dbReference type="InterPro" id="IPR036709">
    <property type="entry name" value="Autotransporte_beta_dom_sf"/>
</dbReference>
<dbReference type="InterPro" id="IPR012332">
    <property type="entry name" value="Autotransporter_pectin_lyase_C"/>
</dbReference>
<feature type="signal peptide" evidence="8">
    <location>
        <begin position="1"/>
        <end position="27"/>
    </location>
</feature>
<comment type="caution">
    <text evidence="10">The sequence shown here is derived from an EMBL/GenBank/DDBJ whole genome shotgun (WGS) entry which is preliminary data.</text>
</comment>
<dbReference type="PANTHER" id="PTHR35037">
    <property type="entry name" value="C-TERMINAL REGION OF AIDA-LIKE PROTEIN"/>
    <property type="match status" value="1"/>
</dbReference>
<dbReference type="InterPro" id="IPR006315">
    <property type="entry name" value="OM_autotransptr_brl_dom"/>
</dbReference>
<evidence type="ECO:0000259" key="9">
    <source>
        <dbReference type="PROSITE" id="PS51208"/>
    </source>
</evidence>
<reference evidence="10 11" key="1">
    <citation type="submission" date="2016-01" db="EMBL/GenBank/DDBJ databases">
        <title>High potential of lignocellulose degradation of a new Verrucomicrobia species.</title>
        <authorList>
            <person name="Wang Y."/>
            <person name="Shi Y."/>
            <person name="Qiu Z."/>
            <person name="Liu S."/>
            <person name="Yang H."/>
        </authorList>
    </citation>
    <scope>NUCLEOTIDE SEQUENCE [LARGE SCALE GENOMIC DNA]</scope>
    <source>
        <strain evidence="10 11">TSB47</strain>
    </source>
</reference>
<organism evidence="10 11">
    <name type="scientific">Termitidicoccus mucosus</name>
    <dbReference type="NCBI Taxonomy" id="1184151"/>
    <lineage>
        <taxon>Bacteria</taxon>
        <taxon>Pseudomonadati</taxon>
        <taxon>Verrucomicrobiota</taxon>
        <taxon>Opitutia</taxon>
        <taxon>Opitutales</taxon>
        <taxon>Opitutaceae</taxon>
        <taxon>Termitidicoccus</taxon>
    </lineage>
</organism>
<feature type="domain" description="Autotransporter" evidence="9">
    <location>
        <begin position="1253"/>
        <end position="1517"/>
    </location>
</feature>
<comment type="subcellular location">
    <subcellularLocation>
        <location evidence="1">Cell envelope</location>
    </subcellularLocation>
    <subcellularLocation>
        <location evidence="2">Cell outer membrane</location>
    </subcellularLocation>
    <subcellularLocation>
        <location evidence="3">Secreted</location>
    </subcellularLocation>
</comment>
<dbReference type="Pfam" id="PF03212">
    <property type="entry name" value="Pertactin"/>
    <property type="match status" value="1"/>
</dbReference>
<dbReference type="GO" id="GO:0009279">
    <property type="term" value="C:cell outer membrane"/>
    <property type="evidence" value="ECO:0007669"/>
    <property type="project" value="UniProtKB-SubCell"/>
</dbReference>
<dbReference type="InterPro" id="IPR011050">
    <property type="entry name" value="Pectin_lyase_fold/virulence"/>
</dbReference>
<dbReference type="PROSITE" id="PS51257">
    <property type="entry name" value="PROKAR_LIPOPROTEIN"/>
    <property type="match status" value="1"/>
</dbReference>
<evidence type="ECO:0000256" key="8">
    <source>
        <dbReference type="SAM" id="SignalP"/>
    </source>
</evidence>
<keyword evidence="7" id="KW-0998">Cell outer membrane</keyword>
<evidence type="ECO:0000256" key="5">
    <source>
        <dbReference type="ARBA" id="ARBA00022729"/>
    </source>
</evidence>
<sequence>MKTKLVVVHAKAALLPLLFFVFGCKVASGDVLTVTERSGAGAGAFSTLFGSAQSGDVIVFGTAVSSGTVDASRIFTPSGTLTITGSGHAAPVVLTVRPGASQRILRTDGTATLILDNLHLAGAYQNGSSGAALYTNGIAGTLVLGNNLIISSATGAWGGAVHQSGTMILNSAVFSGNYATTDGGAVYNDNKGGYTTVFSATDTLFTNNLAARNGGAIFSNTGGAISLYYTPGFTGTISGNLANNLASNPVGSGTHTAGGFIYARNAAAAPTTITFAVDGHLTIGNAGAGTTAYDSIVAQAGAVLTKTGTGTLVLNANNTAFSGTFNLEAGTVQVDGWRNIPGSSLGKVNFTGTTGALLIAKTVGFDSNGGTGNRINVNTGKRAALLTGAGATVTIANTVASTNGAAIGNHSTLANSLTLGGPGMLLFTSNTALAASGTGRNGGAIFNNTYTSLTGTNVLFSNNTASGTGGAIFHSANARFSLAYAPGFTGTISGNTTVSGAAADGGFLFMGATTTGTLDIGAGATLVIGAPGAVASGVDSIASADVTAALTKNGSGTLILNADNSHFIGAFNLNAGIVQISHTASLFAGALNGGGTLALDNLDAGSFEFSTAQLAGNFNGALRLQNSATLALNTLNTTMQTLLARGTDLQLAAGGVATVTASATINNLDFAGGRLVIASTGLNPTGTLSVANLTVSGSGFVQLTGLVPSGGTETTDTLPANPNFIDQSSMVGGSAIMLVSASTVGSIVQLKVLNQDGTEAATSGGDVINYGPVKAFYSSAVLTGSNAAGDKGLFLTRSLSALEIVTGSTFELSTTANLDPGSNHTLAIGVSGSGNLRLTGSGGLVYFSRQHTYTGTTFVDAGVNVVGATADTLASSAALDLAAGGTFTTGTFTQTIRSLRGAGTARIDAGGTLAVAIASGSSVFTGVLAGPGDFLKTGAGTQTLAAIALTGTVFAGAGVLEVTGTLAGAALVGADGTLRVADATARVENHGAFTAALVSGSLDNQSSGRAVIADATGAIANSGALTITGTAVSVRNSGSLAAARVGALDNLAGGDATVDTLAGSVTNAGTLRFMSATGTVSNLAGGLLLPTGAGATLAHLRNDGVLNLSGLPFGAAGATTIASNLAGTGTIVMDVNLRTGEAQTLHVAGAASGTHTFAFNNQTTGEVDKPQRLRLGLVQIDGANDATFEGMVTDHAMNVFTVQQRGGEVILAYGGQTSLADAVLSTTGILGADWHYSLDSLRSRLGELRNRTDGTPPGSGWVRANAYHLDADREVAGDAFGQDTYEFSTGMDRALPLGRATLYAGGYGVFGRSERDYDRYGAGRTIHLGLGLYASWLHASGLYVDLVARVDRYENRLAVHEADGYSTEARYNSAGLGFSAEAGWCLAVWKNLWLEPSLSAAVARLTTPDYETDDGLGVSISDATSAQYRAQLRLGVDLGRWQPHLRLAGVDCETSGGQVLVYGDTYTPKVDGWRIEAGAGFSFLINDTNQVYFDYEYSKADTYTRPWALSLGYRHAW</sequence>
<dbReference type="Proteomes" id="UP000078486">
    <property type="component" value="Unassembled WGS sequence"/>
</dbReference>
<dbReference type="PRINTS" id="PR01484">
    <property type="entry name" value="PRTACTNFAMLY"/>
</dbReference>
<accession>A0A178IP98</accession>
<dbReference type="InterPro" id="IPR051551">
    <property type="entry name" value="Autotransporter_adhesion"/>
</dbReference>
<gene>
    <name evidence="10" type="ORF">AW736_05365</name>
</gene>
<keyword evidence="4" id="KW-0964">Secreted</keyword>
<dbReference type="InterPro" id="IPR013425">
    <property type="entry name" value="Autotrns_rpt"/>
</dbReference>
<keyword evidence="5 8" id="KW-0732">Signal</keyword>
<evidence type="ECO:0000256" key="3">
    <source>
        <dbReference type="ARBA" id="ARBA00004613"/>
    </source>
</evidence>
<dbReference type="Gene3D" id="2.40.128.130">
    <property type="entry name" value="Autotransporter beta-domain"/>
    <property type="match status" value="1"/>
</dbReference>
<evidence type="ECO:0000313" key="11">
    <source>
        <dbReference type="Proteomes" id="UP000078486"/>
    </source>
</evidence>
<evidence type="ECO:0000256" key="7">
    <source>
        <dbReference type="ARBA" id="ARBA00023237"/>
    </source>
</evidence>
<dbReference type="SMART" id="SM00869">
    <property type="entry name" value="Autotransporter"/>
    <property type="match status" value="1"/>
</dbReference>
<evidence type="ECO:0000313" key="10">
    <source>
        <dbReference type="EMBL" id="OAM91059.1"/>
    </source>
</evidence>
<keyword evidence="11" id="KW-1185">Reference proteome</keyword>
<dbReference type="PANTHER" id="PTHR35037:SF7">
    <property type="entry name" value="AUTOTRANSPORTER"/>
    <property type="match status" value="1"/>
</dbReference>
<protein>
    <recommendedName>
        <fullName evidence="9">Autotransporter domain-containing protein</fullName>
    </recommendedName>
</protein>
<dbReference type="SUPFAM" id="SSF103515">
    <property type="entry name" value="Autotransporter"/>
    <property type="match status" value="1"/>
</dbReference>
<dbReference type="STRING" id="1184151.AW736_05365"/>
<dbReference type="NCBIfam" id="TIGR01414">
    <property type="entry name" value="autotrans_barl"/>
    <property type="match status" value="1"/>
</dbReference>
<dbReference type="RefSeq" id="WP_068769189.1">
    <property type="nucleotide sequence ID" value="NZ_CP109796.1"/>
</dbReference>
<evidence type="ECO:0000256" key="6">
    <source>
        <dbReference type="ARBA" id="ARBA00023136"/>
    </source>
</evidence>
<evidence type="ECO:0000256" key="2">
    <source>
        <dbReference type="ARBA" id="ARBA00004442"/>
    </source>
</evidence>
<dbReference type="PROSITE" id="PS51208">
    <property type="entry name" value="AUTOTRANSPORTER"/>
    <property type="match status" value="1"/>
</dbReference>
<dbReference type="InterPro" id="IPR004899">
    <property type="entry name" value="Pertactin_central"/>
</dbReference>
<dbReference type="NCBIfam" id="TIGR02601">
    <property type="entry name" value="autotrns_rpt"/>
    <property type="match status" value="2"/>
</dbReference>
<proteinExistence type="predicted"/>
<keyword evidence="6" id="KW-0472">Membrane</keyword>
<dbReference type="InterPro" id="IPR003368">
    <property type="entry name" value="POMP_repeat"/>
</dbReference>
<dbReference type="InterPro" id="IPR003991">
    <property type="entry name" value="Pertactin_virulence_factor"/>
</dbReference>
<dbReference type="Pfam" id="PF02415">
    <property type="entry name" value="Chlam_PMP"/>
    <property type="match status" value="3"/>
</dbReference>
<dbReference type="SUPFAM" id="SSF51126">
    <property type="entry name" value="Pectin lyase-like"/>
    <property type="match status" value="2"/>
</dbReference>
<dbReference type="NCBIfam" id="TIGR01376">
    <property type="entry name" value="POMP_repeat"/>
    <property type="match status" value="2"/>
</dbReference>